<dbReference type="Proteomes" id="UP000015104">
    <property type="component" value="Unassembled WGS sequence"/>
</dbReference>
<evidence type="ECO:0000313" key="7">
    <source>
        <dbReference type="EnsemblMetazoa" id="tetur04g02770.1"/>
    </source>
</evidence>
<comment type="similarity">
    <text evidence="1 5">Belongs to the type-B carboxylesterase/lipase family.</text>
</comment>
<keyword evidence="2" id="KW-0719">Serine esterase</keyword>
<keyword evidence="5" id="KW-0732">Signal</keyword>
<dbReference type="EMBL" id="CAEY01001357">
    <property type="status" value="NOT_ANNOTATED_CDS"/>
    <property type="molecule type" value="Genomic_DNA"/>
</dbReference>
<gene>
    <name evidence="7" type="primary">107359560</name>
</gene>
<dbReference type="GO" id="GO:0006581">
    <property type="term" value="P:acetylcholine catabolic process"/>
    <property type="evidence" value="ECO:0007669"/>
    <property type="project" value="TreeGrafter"/>
</dbReference>
<proteinExistence type="inferred from homology"/>
<evidence type="ECO:0000256" key="2">
    <source>
        <dbReference type="ARBA" id="ARBA00022487"/>
    </source>
</evidence>
<feature type="domain" description="Carboxylesterase type B" evidence="6">
    <location>
        <begin position="28"/>
        <end position="549"/>
    </location>
</feature>
<dbReference type="Gene3D" id="3.40.50.1820">
    <property type="entry name" value="alpha/beta hydrolase"/>
    <property type="match status" value="1"/>
</dbReference>
<dbReference type="AlphaFoldDB" id="T1K1V3"/>
<feature type="signal peptide" evidence="5">
    <location>
        <begin position="1"/>
        <end position="24"/>
    </location>
</feature>
<dbReference type="EC" id="3.1.1.-" evidence="5"/>
<keyword evidence="3 5" id="KW-0378">Hydrolase</keyword>
<accession>T1K1V3</accession>
<evidence type="ECO:0000256" key="5">
    <source>
        <dbReference type="RuleBase" id="RU361235"/>
    </source>
</evidence>
<dbReference type="eggNOG" id="KOG1516">
    <property type="taxonomic scope" value="Eukaryota"/>
</dbReference>
<evidence type="ECO:0000256" key="3">
    <source>
        <dbReference type="ARBA" id="ARBA00022801"/>
    </source>
</evidence>
<dbReference type="Pfam" id="PF00135">
    <property type="entry name" value="COesterase"/>
    <property type="match status" value="1"/>
</dbReference>
<dbReference type="PANTHER" id="PTHR43918:SF4">
    <property type="entry name" value="CARBOXYLIC ESTER HYDROLASE"/>
    <property type="match status" value="1"/>
</dbReference>
<dbReference type="PROSITE" id="PS00122">
    <property type="entry name" value="CARBOXYLESTERASE_B_1"/>
    <property type="match status" value="1"/>
</dbReference>
<dbReference type="STRING" id="32264.T1K1V3"/>
<dbReference type="InterPro" id="IPR019826">
    <property type="entry name" value="Carboxylesterase_B_AS"/>
</dbReference>
<reference evidence="8" key="1">
    <citation type="submission" date="2011-08" db="EMBL/GenBank/DDBJ databases">
        <authorList>
            <person name="Rombauts S."/>
        </authorList>
    </citation>
    <scope>NUCLEOTIDE SEQUENCE</scope>
    <source>
        <strain evidence="8">London</strain>
    </source>
</reference>
<evidence type="ECO:0000313" key="8">
    <source>
        <dbReference type="Proteomes" id="UP000015104"/>
    </source>
</evidence>
<dbReference type="GO" id="GO:0019695">
    <property type="term" value="P:choline metabolic process"/>
    <property type="evidence" value="ECO:0007669"/>
    <property type="project" value="TreeGrafter"/>
</dbReference>
<reference evidence="7" key="2">
    <citation type="submission" date="2015-06" db="UniProtKB">
        <authorList>
            <consortium name="EnsemblMetazoa"/>
        </authorList>
    </citation>
    <scope>IDENTIFICATION</scope>
</reference>
<dbReference type="InterPro" id="IPR050654">
    <property type="entry name" value="AChE-related_enzymes"/>
</dbReference>
<keyword evidence="8" id="KW-1185">Reference proteome</keyword>
<dbReference type="GO" id="GO:0005615">
    <property type="term" value="C:extracellular space"/>
    <property type="evidence" value="ECO:0007669"/>
    <property type="project" value="TreeGrafter"/>
</dbReference>
<protein>
    <recommendedName>
        <fullName evidence="5">Carboxylic ester hydrolase</fullName>
        <ecNumber evidence="5">3.1.1.-</ecNumber>
    </recommendedName>
</protein>
<dbReference type="PANTHER" id="PTHR43918">
    <property type="entry name" value="ACETYLCHOLINESTERASE"/>
    <property type="match status" value="1"/>
</dbReference>
<organism evidence="7 8">
    <name type="scientific">Tetranychus urticae</name>
    <name type="common">Two-spotted spider mite</name>
    <dbReference type="NCBI Taxonomy" id="32264"/>
    <lineage>
        <taxon>Eukaryota</taxon>
        <taxon>Metazoa</taxon>
        <taxon>Ecdysozoa</taxon>
        <taxon>Arthropoda</taxon>
        <taxon>Chelicerata</taxon>
        <taxon>Arachnida</taxon>
        <taxon>Acari</taxon>
        <taxon>Acariformes</taxon>
        <taxon>Trombidiformes</taxon>
        <taxon>Prostigmata</taxon>
        <taxon>Eleutherengona</taxon>
        <taxon>Raphignathae</taxon>
        <taxon>Tetranychoidea</taxon>
        <taxon>Tetranychidae</taxon>
        <taxon>Tetranychus</taxon>
    </lineage>
</organism>
<sequence length="564" mass="63265">MLIRAVDLISLCLILQIISSLASAAPDKPLAKTPWGLVHGKYLKVNESHQVACFLGLPYTLPPVGPLRFTRTYPVAHHHHDHHKAPIIKADSFKPACIQSPFFYQAHAGNVTLSENCLYLNIFTPVRGNELNVTKLYPVFVYVHGSAFAFGGPAGIHNQAQYLSAFGDIMVVTMAHRLGFLGRPYDGPVEDDEQNYPHHLPGNQDLHDVIQSLQWVHNNIRYFGGDPDRVTLGGLSAGSIVATSLFVSPIVPDGLFNKVVAMSGLPISPPTTLNPKRAKSITKEISSAVKCSFRDTDTKDHPLSWNEIHCLKRVDPFDLVKASASISFSPMYGDDILPQQPQELIKSPIFKKNRYSLLIGTEQNEDVISHSTPTTVHDAITDLSNLFQDRFGVEKMDNFTSIIQSYFNELQEDQMANQTAVESIFHAIISDFTFICPSLLMGKIFSLNNQVYFYRNEVVLDADKDKRPFGTLHADDSALFIGYPFTTPDLYSDSDRTISLQMMKLLGTFVEDGYAPWPAVRNQDGKTTPYVWKITKELDYQNFEVDPYNNRCSEWAQIYQIDDL</sequence>
<dbReference type="SUPFAM" id="SSF53474">
    <property type="entry name" value="alpha/beta-Hydrolases"/>
    <property type="match status" value="1"/>
</dbReference>
<evidence type="ECO:0000256" key="4">
    <source>
        <dbReference type="ARBA" id="ARBA00023180"/>
    </source>
</evidence>
<dbReference type="GO" id="GO:0003990">
    <property type="term" value="F:acetylcholinesterase activity"/>
    <property type="evidence" value="ECO:0007669"/>
    <property type="project" value="TreeGrafter"/>
</dbReference>
<dbReference type="GO" id="GO:0005886">
    <property type="term" value="C:plasma membrane"/>
    <property type="evidence" value="ECO:0007669"/>
    <property type="project" value="TreeGrafter"/>
</dbReference>
<dbReference type="OrthoDB" id="6846267at2759"/>
<feature type="chain" id="PRO_5007365892" description="Carboxylic ester hydrolase" evidence="5">
    <location>
        <begin position="25"/>
        <end position="564"/>
    </location>
</feature>
<dbReference type="ESTHER" id="tetur-t1k1v3">
    <property type="family name" value="Cholinesterase-like"/>
</dbReference>
<dbReference type="InterPro" id="IPR029058">
    <property type="entry name" value="AB_hydrolase_fold"/>
</dbReference>
<dbReference type="HOGENOM" id="CLU_006586_13_0_1"/>
<name>T1K1V3_TETUR</name>
<evidence type="ECO:0000256" key="1">
    <source>
        <dbReference type="ARBA" id="ARBA00005964"/>
    </source>
</evidence>
<dbReference type="EnsemblMetazoa" id="tetur04g02770.1">
    <property type="protein sequence ID" value="tetur04g02770.1"/>
    <property type="gene ID" value="tetur04g02770"/>
</dbReference>
<keyword evidence="4" id="KW-0325">Glycoprotein</keyword>
<dbReference type="InterPro" id="IPR002018">
    <property type="entry name" value="CarbesteraseB"/>
</dbReference>
<evidence type="ECO:0000259" key="6">
    <source>
        <dbReference type="Pfam" id="PF00135"/>
    </source>
</evidence>